<sequence>MPTPGERFQAWFCANPLQNLPIVLLFGAGVLCIVGAAFGWHVLVALLGFAAMAFGGYQIWTLRNLKAEVDRFSAENARLEETEENLKNQVTFLETKKEQLGQQADKLESTVDELKEAGDNLASELEGFEKLKENWEKWAGETGKDISKVLENANKIYEKMQANTVNNEKALLSKIAQDMEFVDKDVGLSEEEFNKWLARIPKKQRDRYLASGRTFQSIAGADGKIDFMEIDDLITKLMEENTQKLRQIKVQK</sequence>
<protein>
    <submittedName>
        <fullName evidence="3">Uncharacterized protein</fullName>
    </submittedName>
</protein>
<keyword evidence="2" id="KW-1133">Transmembrane helix</keyword>
<name>A0A8S1J054_9CHLO</name>
<reference evidence="3" key="1">
    <citation type="submission" date="2020-12" db="EMBL/GenBank/DDBJ databases">
        <authorList>
            <person name="Iha C."/>
        </authorList>
    </citation>
    <scope>NUCLEOTIDE SEQUENCE</scope>
</reference>
<dbReference type="Proteomes" id="UP000708148">
    <property type="component" value="Unassembled WGS sequence"/>
</dbReference>
<evidence type="ECO:0000256" key="1">
    <source>
        <dbReference type="SAM" id="Coils"/>
    </source>
</evidence>
<dbReference type="OrthoDB" id="419768at2759"/>
<gene>
    <name evidence="3" type="ORF">OSTQU699_LOCUS5826</name>
</gene>
<keyword evidence="2" id="KW-0472">Membrane</keyword>
<organism evidence="3 4">
    <name type="scientific">Ostreobium quekettii</name>
    <dbReference type="NCBI Taxonomy" id="121088"/>
    <lineage>
        <taxon>Eukaryota</taxon>
        <taxon>Viridiplantae</taxon>
        <taxon>Chlorophyta</taxon>
        <taxon>core chlorophytes</taxon>
        <taxon>Ulvophyceae</taxon>
        <taxon>TCBD clade</taxon>
        <taxon>Bryopsidales</taxon>
        <taxon>Ostreobineae</taxon>
        <taxon>Ostreobiaceae</taxon>
        <taxon>Ostreobium</taxon>
    </lineage>
</organism>
<evidence type="ECO:0000256" key="2">
    <source>
        <dbReference type="SAM" id="Phobius"/>
    </source>
</evidence>
<comment type="caution">
    <text evidence="3">The sequence shown here is derived from an EMBL/GenBank/DDBJ whole genome shotgun (WGS) entry which is preliminary data.</text>
</comment>
<feature type="coiled-coil region" evidence="1">
    <location>
        <begin position="62"/>
        <end position="131"/>
    </location>
</feature>
<accession>A0A8S1J054</accession>
<keyword evidence="1" id="KW-0175">Coiled coil</keyword>
<proteinExistence type="predicted"/>
<dbReference type="Gene3D" id="6.10.250.370">
    <property type="match status" value="1"/>
</dbReference>
<feature type="transmembrane region" description="Helical" evidence="2">
    <location>
        <begin position="20"/>
        <end position="53"/>
    </location>
</feature>
<keyword evidence="4" id="KW-1185">Reference proteome</keyword>
<dbReference type="EMBL" id="CAJHUC010001272">
    <property type="protein sequence ID" value="CAD7700467.1"/>
    <property type="molecule type" value="Genomic_DNA"/>
</dbReference>
<keyword evidence="2" id="KW-0812">Transmembrane</keyword>
<evidence type="ECO:0000313" key="3">
    <source>
        <dbReference type="EMBL" id="CAD7700467.1"/>
    </source>
</evidence>
<dbReference type="AlphaFoldDB" id="A0A8S1J054"/>
<evidence type="ECO:0000313" key="4">
    <source>
        <dbReference type="Proteomes" id="UP000708148"/>
    </source>
</evidence>